<dbReference type="Proteomes" id="UP001333818">
    <property type="component" value="Unassembled WGS sequence"/>
</dbReference>
<name>A0AAW9Q390_9CYAN</name>
<evidence type="ECO:0000259" key="1">
    <source>
        <dbReference type="PROSITE" id="PS51733"/>
    </source>
</evidence>
<dbReference type="PROSITE" id="PS51733">
    <property type="entry name" value="BPL_LPL_CATALYTIC"/>
    <property type="match status" value="1"/>
</dbReference>
<dbReference type="CDD" id="cd16443">
    <property type="entry name" value="LplA"/>
    <property type="match status" value="1"/>
</dbReference>
<dbReference type="AlphaFoldDB" id="A0AAW9Q390"/>
<dbReference type="SUPFAM" id="SSF55681">
    <property type="entry name" value="Class II aaRS and biotin synthetases"/>
    <property type="match status" value="1"/>
</dbReference>
<keyword evidence="3" id="KW-1185">Reference proteome</keyword>
<accession>A0AAW9Q390</accession>
<keyword evidence="2" id="KW-0436">Ligase</keyword>
<dbReference type="InterPro" id="IPR050664">
    <property type="entry name" value="Octanoyltrans_LipM/LipL"/>
</dbReference>
<dbReference type="InterPro" id="IPR045864">
    <property type="entry name" value="aa-tRNA-synth_II/BPL/LPL"/>
</dbReference>
<sequence>MKVWRKVPYLKAPGLQQMVLDNWLFDRLIAEHSQKHSQNLSQPILRFYSWSPPAISLGYHQHKIPEHWADLAKAEGLDLVRRPSGGRAVLHKGDLTYAVILKADQGARRATYTHICGFLIQGLASLGIELSYGSAGRGYIHHPSCFSTATNADLVIADGRKLIGSAQVYRSGFVLQHGAIALQPDYVLLRQIFGEDVPVVGLSELLPNSNESLVDRLIDSLTRSAADHFDAEFVEMSFELMNATFADRDTTLPTLKEGFPNNNQSRSLG</sequence>
<reference evidence="2" key="1">
    <citation type="submission" date="2024-01" db="EMBL/GenBank/DDBJ databases">
        <title>Bank of Algae and Cyanobacteria of the Azores (BACA) strain genomes.</title>
        <authorList>
            <person name="Luz R."/>
            <person name="Cordeiro R."/>
            <person name="Fonseca A."/>
            <person name="Goncalves V."/>
        </authorList>
    </citation>
    <scope>NUCLEOTIDE SEQUENCE</scope>
    <source>
        <strain evidence="2">BACA0141</strain>
    </source>
</reference>
<evidence type="ECO:0000313" key="3">
    <source>
        <dbReference type="Proteomes" id="UP001333818"/>
    </source>
</evidence>
<evidence type="ECO:0000313" key="2">
    <source>
        <dbReference type="EMBL" id="MEE3718349.1"/>
    </source>
</evidence>
<dbReference type="Gene3D" id="3.30.930.10">
    <property type="entry name" value="Bira Bifunctional Protein, Domain 2"/>
    <property type="match status" value="1"/>
</dbReference>
<dbReference type="Pfam" id="PF21948">
    <property type="entry name" value="LplA-B_cat"/>
    <property type="match status" value="1"/>
</dbReference>
<proteinExistence type="predicted"/>
<dbReference type="GO" id="GO:0016874">
    <property type="term" value="F:ligase activity"/>
    <property type="evidence" value="ECO:0007669"/>
    <property type="project" value="UniProtKB-KW"/>
</dbReference>
<dbReference type="RefSeq" id="WP_330484782.1">
    <property type="nucleotide sequence ID" value="NZ_JAZBJZ010000073.1"/>
</dbReference>
<comment type="caution">
    <text evidence="2">The sequence shown here is derived from an EMBL/GenBank/DDBJ whole genome shotgun (WGS) entry which is preliminary data.</text>
</comment>
<protein>
    <submittedName>
        <fullName evidence="2">Biotin/lipoate A/B protein ligase family protein</fullName>
    </submittedName>
</protein>
<dbReference type="InterPro" id="IPR004143">
    <property type="entry name" value="BPL_LPL_catalytic"/>
</dbReference>
<dbReference type="EMBL" id="JAZBJZ010000073">
    <property type="protein sequence ID" value="MEE3718349.1"/>
    <property type="molecule type" value="Genomic_DNA"/>
</dbReference>
<feature type="domain" description="BPL/LPL catalytic" evidence="1">
    <location>
        <begin position="39"/>
        <end position="233"/>
    </location>
</feature>
<dbReference type="PANTHER" id="PTHR43679:SF2">
    <property type="entry name" value="OCTANOYL-[GCVH]:PROTEIN N-OCTANOYLTRANSFERASE"/>
    <property type="match status" value="1"/>
</dbReference>
<dbReference type="PANTHER" id="PTHR43679">
    <property type="entry name" value="OCTANOYLTRANSFERASE LIPM-RELATED"/>
    <property type="match status" value="1"/>
</dbReference>
<organism evidence="2 3">
    <name type="scientific">Tumidithrix elongata BACA0141</name>
    <dbReference type="NCBI Taxonomy" id="2716417"/>
    <lineage>
        <taxon>Bacteria</taxon>
        <taxon>Bacillati</taxon>
        <taxon>Cyanobacteriota</taxon>
        <taxon>Cyanophyceae</taxon>
        <taxon>Pseudanabaenales</taxon>
        <taxon>Pseudanabaenaceae</taxon>
        <taxon>Tumidithrix</taxon>
        <taxon>Tumidithrix elongata</taxon>
    </lineage>
</organism>
<gene>
    <name evidence="2" type="ORF">V2H45_16535</name>
</gene>